<protein>
    <submittedName>
        <fullName evidence="1">Uncharacterized protein</fullName>
    </submittedName>
</protein>
<keyword evidence="2" id="KW-1185">Reference proteome</keyword>
<proteinExistence type="predicted"/>
<evidence type="ECO:0000313" key="2">
    <source>
        <dbReference type="Proteomes" id="UP000012019"/>
    </source>
</evidence>
<evidence type="ECO:0000313" key="1">
    <source>
        <dbReference type="EMBL" id="EMR13833.1"/>
    </source>
</evidence>
<comment type="caution">
    <text evidence="1">The sequence shown here is derived from an EMBL/GenBank/DDBJ whole genome shotgun (WGS) entry which is preliminary data.</text>
</comment>
<dbReference type="AlphaFoldDB" id="M7NYE4"/>
<sequence>MNRNMQEKIELEHEAAKLFMRLFEKQTGIHMRHIWHNEPQQPDVSCYFDHQRLDLEIAHIYGSEEEARLILGKSASLRTLEVLHELMNIPAEQRLLSALNSILESKSRKRYHSDRVWLVLRNANPLWTRQDIEANRHLLSIPEAHPFEQIWVVGDMRGESGIVQLYPEPD</sequence>
<gene>
    <name evidence="1" type="ORF">MPL1_02848</name>
</gene>
<name>M7NYE4_9GAMM</name>
<organism evidence="1 2">
    <name type="scientific">Methylophaga lonarensis MPL</name>
    <dbReference type="NCBI Taxonomy" id="1286106"/>
    <lineage>
        <taxon>Bacteria</taxon>
        <taxon>Pseudomonadati</taxon>
        <taxon>Pseudomonadota</taxon>
        <taxon>Gammaproteobacteria</taxon>
        <taxon>Thiotrichales</taxon>
        <taxon>Piscirickettsiaceae</taxon>
        <taxon>Methylophaga</taxon>
    </lineage>
</organism>
<reference evidence="1 2" key="1">
    <citation type="journal article" date="2013" name="Genome Announc.">
        <title>Draft Genome Sequence of Methylophaga lonarensis MPLT, a Haloalkaliphilic (Non-Methane-Utilizing) Methylotroph.</title>
        <authorList>
            <person name="Shetty S.A."/>
            <person name="Marathe N.P."/>
            <person name="Munot H."/>
            <person name="Antony C.P."/>
            <person name="Dhotre D.P."/>
            <person name="Murrell J.C."/>
            <person name="Shouche Y.S."/>
        </authorList>
    </citation>
    <scope>NUCLEOTIDE SEQUENCE [LARGE SCALE GENOMIC DNA]</scope>
    <source>
        <strain evidence="1 2">MPL</strain>
    </source>
</reference>
<dbReference type="eggNOG" id="ENOG5030XK0">
    <property type="taxonomic scope" value="Bacteria"/>
</dbReference>
<dbReference type="Proteomes" id="UP000012019">
    <property type="component" value="Unassembled WGS sequence"/>
</dbReference>
<accession>M7NYE4</accession>
<dbReference type="STRING" id="1286106.MPL1_02848"/>
<dbReference type="PATRIC" id="fig|1286106.3.peg.566"/>
<dbReference type="EMBL" id="APHR01000013">
    <property type="protein sequence ID" value="EMR13833.1"/>
    <property type="molecule type" value="Genomic_DNA"/>
</dbReference>